<proteinExistence type="predicted"/>
<comment type="caution">
    <text evidence="2">The sequence shown here is derived from an EMBL/GenBank/DDBJ whole genome shotgun (WGS) entry which is preliminary data.</text>
</comment>
<evidence type="ECO:0008006" key="4">
    <source>
        <dbReference type="Google" id="ProtNLM"/>
    </source>
</evidence>
<feature type="compositionally biased region" description="Polar residues" evidence="1">
    <location>
        <begin position="138"/>
        <end position="155"/>
    </location>
</feature>
<reference evidence="2 3" key="1">
    <citation type="submission" date="2020-11" db="EMBL/GenBank/DDBJ databases">
        <authorList>
            <person name="Peeters C."/>
        </authorList>
    </citation>
    <scope>NUCLEOTIDE SEQUENCE [LARGE SCALE GENOMIC DNA]</scope>
    <source>
        <strain evidence="2 3">LMG 8286</strain>
    </source>
</reference>
<dbReference type="Proteomes" id="UP000789359">
    <property type="component" value="Unassembled WGS sequence"/>
</dbReference>
<feature type="compositionally biased region" description="Basic and acidic residues" evidence="1">
    <location>
        <begin position="117"/>
        <end position="136"/>
    </location>
</feature>
<accession>A0ABN7K531</accession>
<dbReference type="EMBL" id="CAJHOE010000001">
    <property type="protein sequence ID" value="CAD7287205.1"/>
    <property type="molecule type" value="Genomic_DNA"/>
</dbReference>
<evidence type="ECO:0000313" key="3">
    <source>
        <dbReference type="Proteomes" id="UP000789359"/>
    </source>
</evidence>
<dbReference type="InterPro" id="IPR006837">
    <property type="entry name" value="Divergent_DAC"/>
</dbReference>
<dbReference type="Pfam" id="PF04748">
    <property type="entry name" value="Polysacc_deac_2"/>
    <property type="match status" value="1"/>
</dbReference>
<dbReference type="RefSeq" id="WP_230056591.1">
    <property type="nucleotide sequence ID" value="NZ_CAJHOE010000001.1"/>
</dbReference>
<evidence type="ECO:0000313" key="2">
    <source>
        <dbReference type="EMBL" id="CAD7287205.1"/>
    </source>
</evidence>
<name>A0ABN7K531_9BACT</name>
<protein>
    <recommendedName>
        <fullName evidence="4">Divergent polysaccharide deacetylase family protein</fullName>
    </recommendedName>
</protein>
<sequence length="467" mass="52927">MANKKSTAPAKKRSSKGKKPALGRTKIYVALLLFVLLCAGLFYLALDSKKPNLTEQPKQQKSEQIKAVNVAEKIKKEQKNVREVIKFDKDENLSKIFLDPKSIDETHALSQKPKPKTPKEQPIKKLPNDKVLDIKPETNATKAQDINNTETNQSKTYTPTELDVIFSDKLTTDDWRKISIKSEENLTKPATQAEKKPEQKPLNQESHIKEKAEKQETKKQIQKTKDQTQNTKFSEYKTKKQTGSKYLNTGKPKLAIVIDDVATHAHVNMMLSTGLKMTPSIFPVSKNYPDTKEIAKKFGYFMIHLPMQAQNSSNQEPETLLVDESSQSIEKKIRKIRADFPKAKFINNHTGSKFTSNFNAINKTFEILQNQGFIFMDSKTIASSKVELVAKNHKVPYFCRDVFLDDTDSVSKIQKQLELAVHIAKTNGVAIAIGHPRKNTIAVLKSANELLKDVELIYINEAYELLK</sequence>
<organism evidence="2 3">
    <name type="scientific">Campylobacter suis</name>
    <dbReference type="NCBI Taxonomy" id="2790657"/>
    <lineage>
        <taxon>Bacteria</taxon>
        <taxon>Pseudomonadati</taxon>
        <taxon>Campylobacterota</taxon>
        <taxon>Epsilonproteobacteria</taxon>
        <taxon>Campylobacterales</taxon>
        <taxon>Campylobacteraceae</taxon>
        <taxon>Campylobacter</taxon>
    </lineage>
</organism>
<feature type="region of interest" description="Disordered" evidence="1">
    <location>
        <begin position="104"/>
        <end position="155"/>
    </location>
</feature>
<feature type="compositionally biased region" description="Basic and acidic residues" evidence="1">
    <location>
        <begin position="206"/>
        <end position="226"/>
    </location>
</feature>
<dbReference type="InterPro" id="IPR011330">
    <property type="entry name" value="Glyco_hydro/deAcase_b/a-brl"/>
</dbReference>
<dbReference type="PANTHER" id="PTHR30105">
    <property type="entry name" value="UNCHARACTERIZED YIBQ-RELATED"/>
    <property type="match status" value="1"/>
</dbReference>
<evidence type="ECO:0000256" key="1">
    <source>
        <dbReference type="SAM" id="MobiDB-lite"/>
    </source>
</evidence>
<dbReference type="Gene3D" id="3.20.20.370">
    <property type="entry name" value="Glycoside hydrolase/deacetylase"/>
    <property type="match status" value="1"/>
</dbReference>
<dbReference type="SUPFAM" id="SSF88713">
    <property type="entry name" value="Glycoside hydrolase/deacetylase"/>
    <property type="match status" value="1"/>
</dbReference>
<keyword evidence="3" id="KW-1185">Reference proteome</keyword>
<gene>
    <name evidence="2" type="ORF">LMG8286_00836</name>
</gene>
<feature type="region of interest" description="Disordered" evidence="1">
    <location>
        <begin position="186"/>
        <end position="236"/>
    </location>
</feature>
<dbReference type="PANTHER" id="PTHR30105:SF2">
    <property type="entry name" value="DIVERGENT POLYSACCHARIDE DEACETYLASE SUPERFAMILY"/>
    <property type="match status" value="1"/>
</dbReference>
<dbReference type="CDD" id="cd10936">
    <property type="entry name" value="CE4_DAC2"/>
    <property type="match status" value="1"/>
</dbReference>